<feature type="domain" description="Beta-lactamase-related" evidence="1">
    <location>
        <begin position="15"/>
        <end position="179"/>
    </location>
</feature>
<dbReference type="EMBL" id="MU003709">
    <property type="protein sequence ID" value="KAF2805750.1"/>
    <property type="molecule type" value="Genomic_DNA"/>
</dbReference>
<dbReference type="InterPro" id="IPR012338">
    <property type="entry name" value="Beta-lactam/transpept-like"/>
</dbReference>
<reference evidence="4" key="3">
    <citation type="submission" date="2025-04" db="UniProtKB">
        <authorList>
            <consortium name="RefSeq"/>
        </authorList>
    </citation>
    <scope>IDENTIFICATION</scope>
    <source>
        <strain evidence="4">CBS 304.34</strain>
    </source>
</reference>
<dbReference type="Gene3D" id="3.40.710.10">
    <property type="entry name" value="DD-peptidase/beta-lactamase superfamily"/>
    <property type="match status" value="1"/>
</dbReference>
<dbReference type="OrthoDB" id="5946976at2759"/>
<sequence length="241" mass="26320">MEDVTTIKHRLSAVRDAIVSIMSIGGAPGAAIAVIHEGQTVYSDYLGFRDIANSIPVDEETIFPCASMTQAVVSAAVGICLEEEKFGWDTPVKDILPKFHTRDETLHHQMTPVDLVSHRAGMQSSLCWLGNINNVLIANKNSMNFINDLQRVKQFRGEYLYNNLGYEAAAHVLAKATNGNGKTCIKDLVKLYTVFLDAGADQFATGLTATPGSPLNQLPRLWLANISMNPISRHETSYAVG</sequence>
<proteinExistence type="predicted"/>
<name>A0A6A6YAM0_9PEZI</name>
<evidence type="ECO:0000313" key="3">
    <source>
        <dbReference type="Proteomes" id="UP000504636"/>
    </source>
</evidence>
<dbReference type="GeneID" id="54467606"/>
<protein>
    <submittedName>
        <fullName evidence="2 4">Beta-lactamase/transpeptidase-like protein</fullName>
    </submittedName>
</protein>
<dbReference type="Pfam" id="PF00144">
    <property type="entry name" value="Beta-lactamase"/>
    <property type="match status" value="1"/>
</dbReference>
<gene>
    <name evidence="2 4" type="ORF">BDZ99DRAFT_540464</name>
</gene>
<evidence type="ECO:0000313" key="2">
    <source>
        <dbReference type="EMBL" id="KAF2805750.1"/>
    </source>
</evidence>
<dbReference type="RefSeq" id="XP_033572714.1">
    <property type="nucleotide sequence ID" value="XM_033726713.1"/>
</dbReference>
<dbReference type="PANTHER" id="PTHR43283">
    <property type="entry name" value="BETA-LACTAMASE-RELATED"/>
    <property type="match status" value="1"/>
</dbReference>
<accession>A0A6A6YAM0</accession>
<dbReference type="Proteomes" id="UP000504636">
    <property type="component" value="Unplaced"/>
</dbReference>
<dbReference type="SUPFAM" id="SSF56601">
    <property type="entry name" value="beta-lactamase/transpeptidase-like"/>
    <property type="match status" value="1"/>
</dbReference>
<dbReference type="InterPro" id="IPR050789">
    <property type="entry name" value="Diverse_Enzym_Activities"/>
</dbReference>
<evidence type="ECO:0000313" key="4">
    <source>
        <dbReference type="RefSeq" id="XP_033572714.1"/>
    </source>
</evidence>
<evidence type="ECO:0000259" key="1">
    <source>
        <dbReference type="Pfam" id="PF00144"/>
    </source>
</evidence>
<dbReference type="InterPro" id="IPR001466">
    <property type="entry name" value="Beta-lactam-related"/>
</dbReference>
<reference evidence="2 4" key="1">
    <citation type="journal article" date="2020" name="Stud. Mycol.">
        <title>101 Dothideomycetes genomes: a test case for predicting lifestyles and emergence of pathogens.</title>
        <authorList>
            <person name="Haridas S."/>
            <person name="Albert R."/>
            <person name="Binder M."/>
            <person name="Bloem J."/>
            <person name="Labutti K."/>
            <person name="Salamov A."/>
            <person name="Andreopoulos B."/>
            <person name="Baker S."/>
            <person name="Barry K."/>
            <person name="Bills G."/>
            <person name="Bluhm B."/>
            <person name="Cannon C."/>
            <person name="Castanera R."/>
            <person name="Culley D."/>
            <person name="Daum C."/>
            <person name="Ezra D."/>
            <person name="Gonzalez J."/>
            <person name="Henrissat B."/>
            <person name="Kuo A."/>
            <person name="Liang C."/>
            <person name="Lipzen A."/>
            <person name="Lutzoni F."/>
            <person name="Magnuson J."/>
            <person name="Mondo S."/>
            <person name="Nolan M."/>
            <person name="Ohm R."/>
            <person name="Pangilinan J."/>
            <person name="Park H.-J."/>
            <person name="Ramirez L."/>
            <person name="Alfaro M."/>
            <person name="Sun H."/>
            <person name="Tritt A."/>
            <person name="Yoshinaga Y."/>
            <person name="Zwiers L.-H."/>
            <person name="Turgeon B."/>
            <person name="Goodwin S."/>
            <person name="Spatafora J."/>
            <person name="Crous P."/>
            <person name="Grigoriev I."/>
        </authorList>
    </citation>
    <scope>NUCLEOTIDE SEQUENCE</scope>
    <source>
        <strain evidence="2 4">CBS 304.34</strain>
    </source>
</reference>
<dbReference type="AlphaFoldDB" id="A0A6A6YAM0"/>
<dbReference type="PANTHER" id="PTHR43283:SF3">
    <property type="entry name" value="BETA-LACTAMASE FAMILY PROTEIN (AFU_ORTHOLOGUE AFUA_5G07500)"/>
    <property type="match status" value="1"/>
</dbReference>
<keyword evidence="3" id="KW-1185">Reference proteome</keyword>
<organism evidence="2">
    <name type="scientific">Mytilinidion resinicola</name>
    <dbReference type="NCBI Taxonomy" id="574789"/>
    <lineage>
        <taxon>Eukaryota</taxon>
        <taxon>Fungi</taxon>
        <taxon>Dikarya</taxon>
        <taxon>Ascomycota</taxon>
        <taxon>Pezizomycotina</taxon>
        <taxon>Dothideomycetes</taxon>
        <taxon>Pleosporomycetidae</taxon>
        <taxon>Mytilinidiales</taxon>
        <taxon>Mytilinidiaceae</taxon>
        <taxon>Mytilinidion</taxon>
    </lineage>
</organism>
<reference evidence="4" key="2">
    <citation type="submission" date="2020-04" db="EMBL/GenBank/DDBJ databases">
        <authorList>
            <consortium name="NCBI Genome Project"/>
        </authorList>
    </citation>
    <scope>NUCLEOTIDE SEQUENCE</scope>
    <source>
        <strain evidence="4">CBS 304.34</strain>
    </source>
</reference>